<organism evidence="3 4">
    <name type="scientific">Stephania yunnanensis</name>
    <dbReference type="NCBI Taxonomy" id="152371"/>
    <lineage>
        <taxon>Eukaryota</taxon>
        <taxon>Viridiplantae</taxon>
        <taxon>Streptophyta</taxon>
        <taxon>Embryophyta</taxon>
        <taxon>Tracheophyta</taxon>
        <taxon>Spermatophyta</taxon>
        <taxon>Magnoliopsida</taxon>
        <taxon>Ranunculales</taxon>
        <taxon>Menispermaceae</taxon>
        <taxon>Menispermoideae</taxon>
        <taxon>Cissampelideae</taxon>
        <taxon>Stephania</taxon>
    </lineage>
</organism>
<dbReference type="PANTHER" id="PTHR48152:SF3">
    <property type="entry name" value="DUF946 FAMILY PROTEIN (DUF946)"/>
    <property type="match status" value="1"/>
</dbReference>
<keyword evidence="4" id="KW-1185">Reference proteome</keyword>
<dbReference type="Pfam" id="PF06101">
    <property type="entry name" value="Vps62"/>
    <property type="match status" value="1"/>
</dbReference>
<reference evidence="3 4" key="1">
    <citation type="submission" date="2024-01" db="EMBL/GenBank/DDBJ databases">
        <title>Genome assemblies of Stephania.</title>
        <authorList>
            <person name="Yang L."/>
        </authorList>
    </citation>
    <scope>NUCLEOTIDE SEQUENCE [LARGE SCALE GENOMIC DNA]</scope>
    <source>
        <strain evidence="3">YNDBR</strain>
        <tissue evidence="3">Leaf</tissue>
    </source>
</reference>
<comment type="caution">
    <text evidence="3">The sequence shown here is derived from an EMBL/GenBank/DDBJ whole genome shotgun (WGS) entry which is preliminary data.</text>
</comment>
<evidence type="ECO:0000313" key="4">
    <source>
        <dbReference type="Proteomes" id="UP001420932"/>
    </source>
</evidence>
<feature type="chain" id="PRO_5042833120" description="Vacuolar protein sorting-associated protein 62" evidence="2">
    <location>
        <begin position="18"/>
        <end position="575"/>
    </location>
</feature>
<gene>
    <name evidence="3" type="ORF">Syun_017119</name>
</gene>
<feature type="compositionally biased region" description="Basic and acidic residues" evidence="1">
    <location>
        <begin position="565"/>
        <end position="575"/>
    </location>
</feature>
<evidence type="ECO:0000313" key="3">
    <source>
        <dbReference type="EMBL" id="KAK9128322.1"/>
    </source>
</evidence>
<evidence type="ECO:0000256" key="2">
    <source>
        <dbReference type="SAM" id="SignalP"/>
    </source>
</evidence>
<name>A0AAP0J5Z5_9MAGN</name>
<dbReference type="PANTHER" id="PTHR48152">
    <property type="entry name" value="F1C9.34 PROTEIN"/>
    <property type="match status" value="1"/>
</dbReference>
<dbReference type="EMBL" id="JBBNAF010000007">
    <property type="protein sequence ID" value="KAK9128322.1"/>
    <property type="molecule type" value="Genomic_DNA"/>
</dbReference>
<feature type="region of interest" description="Disordered" evidence="1">
    <location>
        <begin position="551"/>
        <end position="575"/>
    </location>
</feature>
<evidence type="ECO:0000256" key="1">
    <source>
        <dbReference type="SAM" id="MobiDB-lite"/>
    </source>
</evidence>
<evidence type="ECO:0008006" key="5">
    <source>
        <dbReference type="Google" id="ProtNLM"/>
    </source>
</evidence>
<accession>A0AAP0J5Z5</accession>
<keyword evidence="2" id="KW-0732">Signal</keyword>
<dbReference type="AlphaFoldDB" id="A0AAP0J5Z5"/>
<sequence length="575" mass="62982">MIFRTIFFLTILSQVPAITGNIFSSIIPPLFGKKKSPPIETVFKLPSPLPVLRQGEGFATGTINLGGLEVSQVSTFSKIWATQEGGPDNLGVTFFEPLLILNGFFMLGCYAQPNKKALFGWVLAGKDGATGALKMPVDYTLVWSSESSKIKQDGNGYIWLPVPPNGYKPVGYLVTNSSEKPPLDKIRCVCSDFTDDVEPELLIWEHDNVGNFNDITVKSLRPTNRGTQALGVSVGTFVALVNDSSSPLPISCLKNKEFNLSFMPNLSQIKGLIQAYAPLVYIHPDDQYLPSSVGWFFSNGARLYKKGNESNHVPIDPTGLNLPQGGSDDGSYWIDLPVDNAAKEKVKKGDLGGAGAYFHIKPMLGATFSDIAIWVFYPFNGPARAKVELVSVPLGRIGEHVGDWEHITLRVSNFNGELWRVYFSQHSGGTWVDASEVEFQGGKNKVLAYASLHGHAFYSKPGLFLQGNNKIGIGIRDDAAKSEIVMDTGSRFAIVSAKYFKNEVISVPPWLNFNGKWGPKADYDIAMELEKIERVLPRNLKASLESAVNGLPNELLGEDGPTGPKTKDNWNADER</sequence>
<dbReference type="Proteomes" id="UP001420932">
    <property type="component" value="Unassembled WGS sequence"/>
</dbReference>
<proteinExistence type="predicted"/>
<dbReference type="InterPro" id="IPR009291">
    <property type="entry name" value="Vps62"/>
</dbReference>
<feature type="signal peptide" evidence="2">
    <location>
        <begin position="1"/>
        <end position="17"/>
    </location>
</feature>
<protein>
    <recommendedName>
        <fullName evidence="5">Vacuolar protein sorting-associated protein 62</fullName>
    </recommendedName>
</protein>